<dbReference type="Proteomes" id="UP000053676">
    <property type="component" value="Unassembled WGS sequence"/>
</dbReference>
<organism evidence="1 2">
    <name type="scientific">Necator americanus</name>
    <name type="common">Human hookworm</name>
    <dbReference type="NCBI Taxonomy" id="51031"/>
    <lineage>
        <taxon>Eukaryota</taxon>
        <taxon>Metazoa</taxon>
        <taxon>Ecdysozoa</taxon>
        <taxon>Nematoda</taxon>
        <taxon>Chromadorea</taxon>
        <taxon>Rhabditida</taxon>
        <taxon>Rhabditina</taxon>
        <taxon>Rhabditomorpha</taxon>
        <taxon>Strongyloidea</taxon>
        <taxon>Ancylostomatidae</taxon>
        <taxon>Bunostominae</taxon>
        <taxon>Necator</taxon>
    </lineage>
</organism>
<dbReference type="KEGG" id="nai:NECAME_07332"/>
<gene>
    <name evidence="1" type="ORF">NECAME_07332</name>
</gene>
<evidence type="ECO:0000313" key="1">
    <source>
        <dbReference type="EMBL" id="ETN83574.1"/>
    </source>
</evidence>
<dbReference type="AlphaFoldDB" id="W2TPG0"/>
<sequence>MKPINIIKIFEVLLADELYSSNDQIKYRLQDKEQTILGASRVSVFVREACRGKKERVEEQ</sequence>
<name>W2TPG0_NECAM</name>
<proteinExistence type="predicted"/>
<dbReference type="EMBL" id="KI658169">
    <property type="protein sequence ID" value="ETN83574.1"/>
    <property type="molecule type" value="Genomic_DNA"/>
</dbReference>
<protein>
    <submittedName>
        <fullName evidence="1">Uncharacterized protein</fullName>
    </submittedName>
</protein>
<accession>W2TPG0</accession>
<keyword evidence="2" id="KW-1185">Reference proteome</keyword>
<reference evidence="2" key="1">
    <citation type="journal article" date="2014" name="Nat. Genet.">
        <title>Genome of the human hookworm Necator americanus.</title>
        <authorList>
            <person name="Tang Y.T."/>
            <person name="Gao X."/>
            <person name="Rosa B.A."/>
            <person name="Abubucker S."/>
            <person name="Hallsworth-Pepin K."/>
            <person name="Martin J."/>
            <person name="Tyagi R."/>
            <person name="Heizer E."/>
            <person name="Zhang X."/>
            <person name="Bhonagiri-Palsikar V."/>
            <person name="Minx P."/>
            <person name="Warren W.C."/>
            <person name="Wang Q."/>
            <person name="Zhan B."/>
            <person name="Hotez P.J."/>
            <person name="Sternberg P.W."/>
            <person name="Dougall A."/>
            <person name="Gaze S.T."/>
            <person name="Mulvenna J."/>
            <person name="Sotillo J."/>
            <person name="Ranganathan S."/>
            <person name="Rabelo E.M."/>
            <person name="Wilson R.K."/>
            <person name="Felgner P.L."/>
            <person name="Bethony J."/>
            <person name="Hawdon J.M."/>
            <person name="Gasser R.B."/>
            <person name="Loukas A."/>
            <person name="Mitreva M."/>
        </authorList>
    </citation>
    <scope>NUCLEOTIDE SEQUENCE [LARGE SCALE GENOMIC DNA]</scope>
</reference>
<evidence type="ECO:0000313" key="2">
    <source>
        <dbReference type="Proteomes" id="UP000053676"/>
    </source>
</evidence>